<dbReference type="InterPro" id="IPR053134">
    <property type="entry name" value="RNA-dir_DNA_polymerase"/>
</dbReference>
<evidence type="ECO:0000256" key="2">
    <source>
        <dbReference type="ARBA" id="ARBA00022679"/>
    </source>
</evidence>
<sequence length="183" mass="21757">QLNRVTVRNRYPLPRIDDLFNQLKGSKVFSKIDLRSGYHQLRVREEDVPKTAFRTRYGHYEFLVMPFGLTNALAAFMDLMNRVFRCYLDRLVIVFIDDILVYCNSQKAHMKHLEIVLKTLRRRQIYAKFSKCQFWLDKVSFLGHMISAEGIYVDPQKIEAVLNWPRPTSVTKIRSFLGLVRYY</sequence>
<feature type="non-terminal residue" evidence="9">
    <location>
        <position position="183"/>
    </location>
</feature>
<dbReference type="Pfam" id="PF00078">
    <property type="entry name" value="RVT_1"/>
    <property type="match status" value="1"/>
</dbReference>
<dbReference type="Proteomes" id="UP000327085">
    <property type="component" value="Unassembled WGS sequence"/>
</dbReference>
<keyword evidence="2" id="KW-0808">Transferase</keyword>
<evidence type="ECO:0000256" key="3">
    <source>
        <dbReference type="ARBA" id="ARBA00022695"/>
    </source>
</evidence>
<dbReference type="EMBL" id="CABIKO010000684">
    <property type="protein sequence ID" value="VVA38750.1"/>
    <property type="molecule type" value="Genomic_DNA"/>
</dbReference>
<evidence type="ECO:0000256" key="1">
    <source>
        <dbReference type="ARBA" id="ARBA00022670"/>
    </source>
</evidence>
<dbReference type="InterPro" id="IPR000477">
    <property type="entry name" value="RT_dom"/>
</dbReference>
<keyword evidence="1" id="KW-0645">Protease</keyword>
<evidence type="ECO:0000259" key="8">
    <source>
        <dbReference type="PROSITE" id="PS50878"/>
    </source>
</evidence>
<dbReference type="OMA" id="KEEHYKH"/>
<keyword evidence="7" id="KW-0695">RNA-directed DNA polymerase</keyword>
<feature type="non-terminal residue" evidence="9">
    <location>
        <position position="1"/>
    </location>
</feature>
<reference evidence="10" key="1">
    <citation type="journal article" date="2020" name="Plant J.">
        <title>Transposons played a major role in the diversification between the closely related almond and peach genomes: results from the almond genome sequence.</title>
        <authorList>
            <person name="Alioto T."/>
            <person name="Alexiou K.G."/>
            <person name="Bardil A."/>
            <person name="Barteri F."/>
            <person name="Castanera R."/>
            <person name="Cruz F."/>
            <person name="Dhingra A."/>
            <person name="Duval H."/>
            <person name="Fernandez I Marti A."/>
            <person name="Frias L."/>
            <person name="Galan B."/>
            <person name="Garcia J.L."/>
            <person name="Howad W."/>
            <person name="Gomez-Garrido J."/>
            <person name="Gut M."/>
            <person name="Julca I."/>
            <person name="Morata J."/>
            <person name="Puigdomenech P."/>
            <person name="Ribeca P."/>
            <person name="Rubio Cabetas M.J."/>
            <person name="Vlasova A."/>
            <person name="Wirthensohn M."/>
            <person name="Garcia-Mas J."/>
            <person name="Gabaldon T."/>
            <person name="Casacuberta J.M."/>
            <person name="Arus P."/>
        </authorList>
    </citation>
    <scope>NUCLEOTIDE SEQUENCE [LARGE SCALE GENOMIC DNA]</scope>
    <source>
        <strain evidence="10">cv. Texas</strain>
    </source>
</reference>
<dbReference type="InterPro" id="IPR043502">
    <property type="entry name" value="DNA/RNA_pol_sf"/>
</dbReference>
<proteinExistence type="predicted"/>
<gene>
    <name evidence="9" type="ORF">ALMOND_2B018570</name>
</gene>
<evidence type="ECO:0000256" key="7">
    <source>
        <dbReference type="ARBA" id="ARBA00022918"/>
    </source>
</evidence>
<dbReference type="Gene3D" id="3.10.10.10">
    <property type="entry name" value="HIV Type 1 Reverse Transcriptase, subunit A, domain 1"/>
    <property type="match status" value="1"/>
</dbReference>
<evidence type="ECO:0000256" key="4">
    <source>
        <dbReference type="ARBA" id="ARBA00022722"/>
    </source>
</evidence>
<dbReference type="Gene3D" id="3.30.70.270">
    <property type="match status" value="2"/>
</dbReference>
<dbReference type="GO" id="GO:0004519">
    <property type="term" value="F:endonuclease activity"/>
    <property type="evidence" value="ECO:0007669"/>
    <property type="project" value="UniProtKB-KW"/>
</dbReference>
<organism evidence="9 10">
    <name type="scientific">Prunus dulcis</name>
    <name type="common">Almond</name>
    <name type="synonym">Amygdalus dulcis</name>
    <dbReference type="NCBI Taxonomy" id="3755"/>
    <lineage>
        <taxon>Eukaryota</taxon>
        <taxon>Viridiplantae</taxon>
        <taxon>Streptophyta</taxon>
        <taxon>Embryophyta</taxon>
        <taxon>Tracheophyta</taxon>
        <taxon>Spermatophyta</taxon>
        <taxon>Magnoliopsida</taxon>
        <taxon>eudicotyledons</taxon>
        <taxon>Gunneridae</taxon>
        <taxon>Pentapetalae</taxon>
        <taxon>rosids</taxon>
        <taxon>fabids</taxon>
        <taxon>Rosales</taxon>
        <taxon>Rosaceae</taxon>
        <taxon>Amygdaloideae</taxon>
        <taxon>Amygdaleae</taxon>
        <taxon>Prunus</taxon>
    </lineage>
</organism>
<dbReference type="GO" id="GO:0003964">
    <property type="term" value="F:RNA-directed DNA polymerase activity"/>
    <property type="evidence" value="ECO:0007669"/>
    <property type="project" value="UniProtKB-KW"/>
</dbReference>
<dbReference type="Gramene" id="VVA38750">
    <property type="protein sequence ID" value="VVA38750"/>
    <property type="gene ID" value="Prudul26B018570"/>
</dbReference>
<feature type="domain" description="Reverse transcriptase" evidence="8">
    <location>
        <begin position="1"/>
        <end position="146"/>
    </location>
</feature>
<dbReference type="SUPFAM" id="SSF56672">
    <property type="entry name" value="DNA/RNA polymerases"/>
    <property type="match status" value="1"/>
</dbReference>
<dbReference type="PANTHER" id="PTHR24559">
    <property type="entry name" value="TRANSPOSON TY3-I GAG-POL POLYPROTEIN"/>
    <property type="match status" value="1"/>
</dbReference>
<keyword evidence="5" id="KW-0255">Endonuclease</keyword>
<dbReference type="AlphaFoldDB" id="A0A5E4GGH0"/>
<dbReference type="GO" id="GO:0008233">
    <property type="term" value="F:peptidase activity"/>
    <property type="evidence" value="ECO:0007669"/>
    <property type="project" value="UniProtKB-KW"/>
</dbReference>
<keyword evidence="3" id="KW-0548">Nucleotidyltransferase</keyword>
<dbReference type="CDD" id="cd01647">
    <property type="entry name" value="RT_LTR"/>
    <property type="match status" value="1"/>
</dbReference>
<dbReference type="FunFam" id="3.10.10.10:FF:000007">
    <property type="entry name" value="Retrovirus-related Pol polyprotein from transposon 17.6-like Protein"/>
    <property type="match status" value="1"/>
</dbReference>
<name>A0A5E4GGH0_PRUDU</name>
<evidence type="ECO:0000313" key="9">
    <source>
        <dbReference type="EMBL" id="VVA38750.1"/>
    </source>
</evidence>
<keyword evidence="4" id="KW-0540">Nuclease</keyword>
<evidence type="ECO:0000313" key="10">
    <source>
        <dbReference type="Proteomes" id="UP000327085"/>
    </source>
</evidence>
<dbReference type="PANTHER" id="PTHR24559:SF444">
    <property type="entry name" value="REVERSE TRANSCRIPTASE DOMAIN-CONTAINING PROTEIN"/>
    <property type="match status" value="1"/>
</dbReference>
<evidence type="ECO:0000256" key="5">
    <source>
        <dbReference type="ARBA" id="ARBA00022759"/>
    </source>
</evidence>
<dbReference type="InParanoid" id="A0A5E4GGH0"/>
<accession>A0A5E4GGH0</accession>
<keyword evidence="6" id="KW-0378">Hydrolase</keyword>
<dbReference type="PROSITE" id="PS50878">
    <property type="entry name" value="RT_POL"/>
    <property type="match status" value="1"/>
</dbReference>
<evidence type="ECO:0000256" key="6">
    <source>
        <dbReference type="ARBA" id="ARBA00022801"/>
    </source>
</evidence>
<dbReference type="InterPro" id="IPR043128">
    <property type="entry name" value="Rev_trsase/Diguanyl_cyclase"/>
</dbReference>
<dbReference type="GO" id="GO:0006508">
    <property type="term" value="P:proteolysis"/>
    <property type="evidence" value="ECO:0007669"/>
    <property type="project" value="UniProtKB-KW"/>
</dbReference>
<protein>
    <submittedName>
        <fullName evidence="9">PREDICTED: reverse mRNAase</fullName>
    </submittedName>
</protein>